<name>A0A1I6URQ0_9BACL</name>
<evidence type="ECO:0000313" key="1">
    <source>
        <dbReference type="EMBL" id="SFT04128.1"/>
    </source>
</evidence>
<dbReference type="CDD" id="cd08054">
    <property type="entry name" value="gp6"/>
    <property type="match status" value="1"/>
</dbReference>
<reference evidence="2" key="1">
    <citation type="submission" date="2016-10" db="EMBL/GenBank/DDBJ databases">
        <authorList>
            <person name="Varghese N."/>
            <person name="Submissions S."/>
        </authorList>
    </citation>
    <scope>NUCLEOTIDE SEQUENCE [LARGE SCALE GENOMIC DNA]</scope>
    <source>
        <strain evidence="2">DSM 45789</strain>
    </source>
</reference>
<evidence type="ECO:0000313" key="2">
    <source>
        <dbReference type="Proteomes" id="UP000198660"/>
    </source>
</evidence>
<dbReference type="InterPro" id="IPR021146">
    <property type="entry name" value="Phage_gp6-like_head-tail"/>
</dbReference>
<dbReference type="RefSeq" id="WP_091839794.1">
    <property type="nucleotide sequence ID" value="NZ_FPAA01000019.1"/>
</dbReference>
<dbReference type="InterPro" id="IPR006450">
    <property type="entry name" value="Phage_HK97_gp6-like"/>
</dbReference>
<organism evidence="1 2">
    <name type="scientific">Marininema halotolerans</name>
    <dbReference type="NCBI Taxonomy" id="1155944"/>
    <lineage>
        <taxon>Bacteria</taxon>
        <taxon>Bacillati</taxon>
        <taxon>Bacillota</taxon>
        <taxon>Bacilli</taxon>
        <taxon>Bacillales</taxon>
        <taxon>Thermoactinomycetaceae</taxon>
        <taxon>Marininema</taxon>
    </lineage>
</organism>
<accession>A0A1I6URQ0</accession>
<protein>
    <submittedName>
        <fullName evidence="1">Uncharacterized phage protein (Possible DNA packaging)</fullName>
    </submittedName>
</protein>
<dbReference type="Gene3D" id="1.10.3230.30">
    <property type="entry name" value="Phage gp6-like head-tail connector protein"/>
    <property type="match status" value="1"/>
</dbReference>
<dbReference type="NCBIfam" id="TIGR01560">
    <property type="entry name" value="put_DNA_pack"/>
    <property type="match status" value="1"/>
</dbReference>
<sequence>MLSLDLLKNYLRIDGTEDDELLSLLISSAKEYFKNAGVPETDSDLYTLGIMRYCTLHYENRDPTLKMDEINAALQSIILQLKE</sequence>
<dbReference type="EMBL" id="FPAA01000019">
    <property type="protein sequence ID" value="SFT04128.1"/>
    <property type="molecule type" value="Genomic_DNA"/>
</dbReference>
<dbReference type="Pfam" id="PF05135">
    <property type="entry name" value="Phage_connect_1"/>
    <property type="match status" value="1"/>
</dbReference>
<gene>
    <name evidence="1" type="ORF">SAMN05444972_11941</name>
</gene>
<dbReference type="AlphaFoldDB" id="A0A1I6URQ0"/>
<dbReference type="Proteomes" id="UP000198660">
    <property type="component" value="Unassembled WGS sequence"/>
</dbReference>
<dbReference type="OrthoDB" id="5654at2"/>
<proteinExistence type="predicted"/>
<keyword evidence="2" id="KW-1185">Reference proteome</keyword>